<evidence type="ECO:0000313" key="2">
    <source>
        <dbReference type="EMBL" id="TLX45597.1"/>
    </source>
</evidence>
<dbReference type="EMBL" id="PPSW01000032">
    <property type="protein sequence ID" value="TLX45597.1"/>
    <property type="molecule type" value="Genomic_DNA"/>
</dbReference>
<dbReference type="Pfam" id="PF07693">
    <property type="entry name" value="KAP_NTPase"/>
    <property type="match status" value="1"/>
</dbReference>
<dbReference type="AlphaFoldDB" id="A0A5R9PZN4"/>
<dbReference type="RefSeq" id="WP_138483882.1">
    <property type="nucleotide sequence ID" value="NZ_PPSW01000032.1"/>
</dbReference>
<feature type="domain" description="KAP NTPase" evidence="1">
    <location>
        <begin position="24"/>
        <end position="114"/>
    </location>
</feature>
<dbReference type="OrthoDB" id="88903at2"/>
<organism evidence="2 3">
    <name type="scientific">Pseudoalteromonas phenolica</name>
    <dbReference type="NCBI Taxonomy" id="161398"/>
    <lineage>
        <taxon>Bacteria</taxon>
        <taxon>Pseudomonadati</taxon>
        <taxon>Pseudomonadota</taxon>
        <taxon>Gammaproteobacteria</taxon>
        <taxon>Alteromonadales</taxon>
        <taxon>Pseudoalteromonadaceae</taxon>
        <taxon>Pseudoalteromonas</taxon>
    </lineage>
</organism>
<dbReference type="SUPFAM" id="SSF52540">
    <property type="entry name" value="P-loop containing nucleoside triphosphate hydrolases"/>
    <property type="match status" value="1"/>
</dbReference>
<reference evidence="2 3" key="1">
    <citation type="submission" date="2018-01" db="EMBL/GenBank/DDBJ databases">
        <title>Co-occurrence of chitin degradation, pigmentation and bioactivity in marine Pseudoalteromonas.</title>
        <authorList>
            <person name="Paulsen S."/>
            <person name="Gram L."/>
            <person name="Machado H."/>
        </authorList>
    </citation>
    <scope>NUCLEOTIDE SEQUENCE [LARGE SCALE GENOMIC DNA]</scope>
    <source>
        <strain evidence="2 3">S3663</strain>
    </source>
</reference>
<protein>
    <recommendedName>
        <fullName evidence="1">KAP NTPase domain-containing protein</fullName>
    </recommendedName>
</protein>
<gene>
    <name evidence="2" type="ORF">C1E24_18110</name>
</gene>
<comment type="caution">
    <text evidence="2">The sequence shown here is derived from an EMBL/GenBank/DDBJ whole genome shotgun (WGS) entry which is preliminary data.</text>
</comment>
<evidence type="ECO:0000259" key="1">
    <source>
        <dbReference type="Pfam" id="PF07693"/>
    </source>
</evidence>
<proteinExistence type="predicted"/>
<sequence>MNSNLENRFQEYDWNNQNCYLQRKNYGEFLSSYIRNQKSSLVLNLNGEWGTGKTHFLRQLYTDLHANHKLPTVYIDAWESDFSDDPLLVVLSEITDQLLKYITDEEGKKRENAKAKQSELLGKLSLLTKKIYNSSLDVAAAYISTKNEEWETGLDATALTSIASHLKVNKKIKL</sequence>
<dbReference type="InterPro" id="IPR027417">
    <property type="entry name" value="P-loop_NTPase"/>
</dbReference>
<name>A0A5R9PZN4_9GAMM</name>
<dbReference type="Proteomes" id="UP000309186">
    <property type="component" value="Unassembled WGS sequence"/>
</dbReference>
<dbReference type="InterPro" id="IPR011646">
    <property type="entry name" value="KAP_P-loop"/>
</dbReference>
<dbReference type="Gene3D" id="3.40.50.300">
    <property type="entry name" value="P-loop containing nucleotide triphosphate hydrolases"/>
    <property type="match status" value="1"/>
</dbReference>
<accession>A0A5R9PZN4</accession>
<evidence type="ECO:0000313" key="3">
    <source>
        <dbReference type="Proteomes" id="UP000309186"/>
    </source>
</evidence>